<dbReference type="InterPro" id="IPR011701">
    <property type="entry name" value="MFS"/>
</dbReference>
<feature type="transmembrane region" description="Helical" evidence="6">
    <location>
        <begin position="354"/>
        <end position="375"/>
    </location>
</feature>
<keyword evidence="3 6" id="KW-1133">Transmembrane helix</keyword>
<evidence type="ECO:0000256" key="6">
    <source>
        <dbReference type="SAM" id="Phobius"/>
    </source>
</evidence>
<dbReference type="PANTHER" id="PTHR23502">
    <property type="entry name" value="MAJOR FACILITATOR SUPERFAMILY"/>
    <property type="match status" value="1"/>
</dbReference>
<feature type="transmembrane region" description="Helical" evidence="6">
    <location>
        <begin position="515"/>
        <end position="536"/>
    </location>
</feature>
<feature type="domain" description="Major facilitator superfamily (MFS) profile" evidence="7">
    <location>
        <begin position="110"/>
        <end position="540"/>
    </location>
</feature>
<feature type="transmembrane region" description="Helical" evidence="6">
    <location>
        <begin position="144"/>
        <end position="166"/>
    </location>
</feature>
<dbReference type="AlphaFoldDB" id="A0AAD9SAL7"/>
<proteinExistence type="predicted"/>
<dbReference type="SUPFAM" id="SSF103473">
    <property type="entry name" value="MFS general substrate transporter"/>
    <property type="match status" value="1"/>
</dbReference>
<feature type="transmembrane region" description="Helical" evidence="6">
    <location>
        <begin position="235"/>
        <end position="259"/>
    </location>
</feature>
<keyword evidence="2 6" id="KW-0812">Transmembrane</keyword>
<comment type="subcellular location">
    <subcellularLocation>
        <location evidence="1">Membrane</location>
        <topology evidence="1">Multi-pass membrane protein</topology>
    </subcellularLocation>
</comment>
<dbReference type="CDD" id="cd17323">
    <property type="entry name" value="MFS_Tpo1_MDR_like"/>
    <property type="match status" value="1"/>
</dbReference>
<feature type="region of interest" description="Disordered" evidence="5">
    <location>
        <begin position="39"/>
        <end position="95"/>
    </location>
</feature>
<organism evidence="8 9">
    <name type="scientific">Phomopsis amygdali</name>
    <name type="common">Fusicoccum amygdali</name>
    <dbReference type="NCBI Taxonomy" id="1214568"/>
    <lineage>
        <taxon>Eukaryota</taxon>
        <taxon>Fungi</taxon>
        <taxon>Dikarya</taxon>
        <taxon>Ascomycota</taxon>
        <taxon>Pezizomycotina</taxon>
        <taxon>Sordariomycetes</taxon>
        <taxon>Sordariomycetidae</taxon>
        <taxon>Diaporthales</taxon>
        <taxon>Diaporthaceae</taxon>
        <taxon>Diaporthe</taxon>
    </lineage>
</organism>
<evidence type="ECO:0000256" key="4">
    <source>
        <dbReference type="ARBA" id="ARBA00023136"/>
    </source>
</evidence>
<feature type="transmembrane region" description="Helical" evidence="6">
    <location>
        <begin position="480"/>
        <end position="503"/>
    </location>
</feature>
<feature type="transmembrane region" description="Helical" evidence="6">
    <location>
        <begin position="448"/>
        <end position="473"/>
    </location>
</feature>
<dbReference type="GO" id="GO:1990961">
    <property type="term" value="P:xenobiotic detoxification by transmembrane export across the plasma membrane"/>
    <property type="evidence" value="ECO:0007669"/>
    <property type="project" value="TreeGrafter"/>
</dbReference>
<reference evidence="8" key="1">
    <citation type="submission" date="2023-06" db="EMBL/GenBank/DDBJ databases">
        <authorList>
            <person name="Noh H."/>
        </authorList>
    </citation>
    <scope>NUCLEOTIDE SEQUENCE</scope>
    <source>
        <strain evidence="8">DUCC20226</strain>
    </source>
</reference>
<dbReference type="EMBL" id="JAUJFL010000005">
    <property type="protein sequence ID" value="KAK2603182.1"/>
    <property type="molecule type" value="Genomic_DNA"/>
</dbReference>
<feature type="transmembrane region" description="Helical" evidence="6">
    <location>
        <begin position="266"/>
        <end position="286"/>
    </location>
</feature>
<dbReference type="Proteomes" id="UP001265746">
    <property type="component" value="Unassembled WGS sequence"/>
</dbReference>
<dbReference type="InterPro" id="IPR036259">
    <property type="entry name" value="MFS_trans_sf"/>
</dbReference>
<sequence length="548" mass="60829">MELHMQSTIFGQIVRWVSRNGKFKYPDEIDTSLSKIVVQPTPSQGPQQSQHSQELERTDGHIDVSEREMQEGNVLNGDVEKREQSMPPRNGPPDVLLNPQNWPSNLKHLITLQMCVLNFAVYIASSIYVPGEANLMDEFGVNEVVATLGLSLFTFGYGIGPMLWSPLSEMPSLGRTHVFFWTLFAFIVFQLPVGFAPNVAVFLVFRFVTGFCGSPCLSTGGGTINDIYPPTQVPYFLVIWSSSGILGPVFGPVIGGYLAPAMGWRWTIWVFTFLCVAVLITMFFFLPETSASNILYNRAKRLRAATGNDRLKSQTEIDTTHYTVKDNLLLLGRAFALTFFEPIILLVDLYAGLLYGVLFIWFESFPIVFGGIYGFDVGSQGLVFLSILVFTAITMSAFIFWLKRSLVPAMKSGKFRPEMVLPPAFFGCFALPMCLFWFGWSARESVHWIVPTIGAGSFAIGVVTLFNAVYTYIGIVYAPYAASVFAGAALFRASLGGAFPLFARKLFYQLGIGPGNSLLGGIAVLFIPVPFAIYYYGERIRGWSKRAE</sequence>
<gene>
    <name evidence="8" type="ORF">N8I77_009660</name>
</gene>
<evidence type="ECO:0000313" key="9">
    <source>
        <dbReference type="Proteomes" id="UP001265746"/>
    </source>
</evidence>
<evidence type="ECO:0000256" key="5">
    <source>
        <dbReference type="SAM" id="MobiDB-lite"/>
    </source>
</evidence>
<evidence type="ECO:0000256" key="2">
    <source>
        <dbReference type="ARBA" id="ARBA00022692"/>
    </source>
</evidence>
<dbReference type="PROSITE" id="PS50850">
    <property type="entry name" value="MFS"/>
    <property type="match status" value="1"/>
</dbReference>
<evidence type="ECO:0000313" key="8">
    <source>
        <dbReference type="EMBL" id="KAK2603182.1"/>
    </source>
</evidence>
<feature type="transmembrane region" description="Helical" evidence="6">
    <location>
        <begin position="423"/>
        <end position="442"/>
    </location>
</feature>
<comment type="caution">
    <text evidence="8">The sequence shown here is derived from an EMBL/GenBank/DDBJ whole genome shotgun (WGS) entry which is preliminary data.</text>
</comment>
<evidence type="ECO:0000259" key="7">
    <source>
        <dbReference type="PROSITE" id="PS50850"/>
    </source>
</evidence>
<keyword evidence="9" id="KW-1185">Reference proteome</keyword>
<feature type="transmembrane region" description="Helical" evidence="6">
    <location>
        <begin position="381"/>
        <end position="402"/>
    </location>
</feature>
<dbReference type="InterPro" id="IPR020846">
    <property type="entry name" value="MFS_dom"/>
</dbReference>
<accession>A0AAD9SAL7</accession>
<dbReference type="GO" id="GO:0015244">
    <property type="term" value="F:fluconazole transmembrane transporter activity"/>
    <property type="evidence" value="ECO:0007669"/>
    <property type="project" value="TreeGrafter"/>
</dbReference>
<dbReference type="Gene3D" id="1.20.1250.20">
    <property type="entry name" value="MFS general substrate transporter like domains"/>
    <property type="match status" value="1"/>
</dbReference>
<name>A0AAD9SAL7_PHOAM</name>
<dbReference type="PANTHER" id="PTHR23502:SF23">
    <property type="entry name" value="FLUCONAZOLE RESISTANCE PROTEIN 1"/>
    <property type="match status" value="1"/>
</dbReference>
<feature type="transmembrane region" description="Helical" evidence="6">
    <location>
        <begin position="109"/>
        <end position="129"/>
    </location>
</feature>
<feature type="transmembrane region" description="Helical" evidence="6">
    <location>
        <begin position="178"/>
        <end position="205"/>
    </location>
</feature>
<dbReference type="GO" id="GO:0005886">
    <property type="term" value="C:plasma membrane"/>
    <property type="evidence" value="ECO:0007669"/>
    <property type="project" value="TreeGrafter"/>
</dbReference>
<dbReference type="FunFam" id="1.20.1250.20:FF:000011">
    <property type="entry name" value="MFS multidrug transporter, putative"/>
    <property type="match status" value="1"/>
</dbReference>
<keyword evidence="4 6" id="KW-0472">Membrane</keyword>
<feature type="compositionally biased region" description="Low complexity" evidence="5">
    <location>
        <begin position="39"/>
        <end position="52"/>
    </location>
</feature>
<evidence type="ECO:0000256" key="1">
    <source>
        <dbReference type="ARBA" id="ARBA00004141"/>
    </source>
</evidence>
<feature type="compositionally biased region" description="Basic and acidic residues" evidence="5">
    <location>
        <begin position="53"/>
        <end position="70"/>
    </location>
</feature>
<protein>
    <recommendedName>
        <fullName evidence="7">Major facilitator superfamily (MFS) profile domain-containing protein</fullName>
    </recommendedName>
</protein>
<dbReference type="Pfam" id="PF07690">
    <property type="entry name" value="MFS_1"/>
    <property type="match status" value="1"/>
</dbReference>
<evidence type="ECO:0000256" key="3">
    <source>
        <dbReference type="ARBA" id="ARBA00022989"/>
    </source>
</evidence>